<evidence type="ECO:0000259" key="2">
    <source>
        <dbReference type="PROSITE" id="PS51175"/>
    </source>
</evidence>
<dbReference type="InterPro" id="IPR017853">
    <property type="entry name" value="GH"/>
</dbReference>
<feature type="chain" id="PRO_5019587479" evidence="1">
    <location>
        <begin position="29"/>
        <end position="855"/>
    </location>
</feature>
<dbReference type="OrthoDB" id="9758923at2"/>
<dbReference type="InterPro" id="IPR005084">
    <property type="entry name" value="CBM6"/>
</dbReference>
<dbReference type="GO" id="GO:0030246">
    <property type="term" value="F:carbohydrate binding"/>
    <property type="evidence" value="ECO:0007669"/>
    <property type="project" value="InterPro"/>
</dbReference>
<dbReference type="Gene3D" id="3.20.20.80">
    <property type="entry name" value="Glycosidases"/>
    <property type="match status" value="1"/>
</dbReference>
<dbReference type="RefSeq" id="WP_125248754.1">
    <property type="nucleotide sequence ID" value="NZ_RSEB01000004.1"/>
</dbReference>
<evidence type="ECO:0000256" key="1">
    <source>
        <dbReference type="SAM" id="SignalP"/>
    </source>
</evidence>
<feature type="signal peptide" evidence="1">
    <location>
        <begin position="1"/>
        <end position="28"/>
    </location>
</feature>
<comment type="caution">
    <text evidence="3">The sequence shown here is derived from an EMBL/GenBank/DDBJ whole genome shotgun (WGS) entry which is preliminary data.</text>
</comment>
<dbReference type="PROSITE" id="PS51175">
    <property type="entry name" value="CBM6"/>
    <property type="match status" value="2"/>
</dbReference>
<organism evidence="3 4">
    <name type="scientific">Glycomyces terrestris</name>
    <dbReference type="NCBI Taxonomy" id="2493553"/>
    <lineage>
        <taxon>Bacteria</taxon>
        <taxon>Bacillati</taxon>
        <taxon>Actinomycetota</taxon>
        <taxon>Actinomycetes</taxon>
        <taxon>Glycomycetales</taxon>
        <taxon>Glycomycetaceae</taxon>
        <taxon>Glycomyces</taxon>
    </lineage>
</organism>
<dbReference type="EMBL" id="RSEB01000004">
    <property type="protein sequence ID" value="RRR98446.1"/>
    <property type="molecule type" value="Genomic_DNA"/>
</dbReference>
<name>A0A426UVS0_9ACTN</name>
<feature type="domain" description="CBM6" evidence="2">
    <location>
        <begin position="449"/>
        <end position="591"/>
    </location>
</feature>
<dbReference type="Gene3D" id="2.60.120.260">
    <property type="entry name" value="Galactose-binding domain-like"/>
    <property type="match status" value="2"/>
</dbReference>
<keyword evidence="4" id="KW-1185">Reference proteome</keyword>
<dbReference type="SUPFAM" id="SSF49785">
    <property type="entry name" value="Galactose-binding domain-like"/>
    <property type="match status" value="2"/>
</dbReference>
<evidence type="ECO:0000313" key="4">
    <source>
        <dbReference type="Proteomes" id="UP000277256"/>
    </source>
</evidence>
<accession>A0A426UVS0</accession>
<sequence>MHPLLRRGLAAAAATGLLTGLAAAPAEAQDLPVLAVDFGRLTGEPTHGAVGSLYGISENGVPGDNLLDALDMASMAPKPTGGLQHPNGDANDVLEVLAEHDGGDAFVNLQDWYPDWPYQNDGIDAYLAEIEEMVPVMEASEHADRLVYVPFNEPNWIWYNRGADYEGTTARFFRDWDLAYERLREIAPDTPIAGPNESHYDARFMRDFMEHTVAAGTVPDVVTWHELSPDSLRYYEGNHDHYRALEAELGIEPRQININEYGNNRDFGMPGQMVQWAAMFEDTDALADMAYWTAAGGLSGNAPQTNVPNGGWWFLKTYSQMTGQTALVTPPQDNAVDTLQGIATYDEAKGQAQILLGGGAGDTVVDLTGLDAAGADLGRRITATVHEIAWTGNEGSSPPPQVVDRIALRPDRSGAAAIELAGLDPMSAYWITLTPGTGRVDEVELPWTGTWEAEDAAITAGTVYDEGGPARPFSFPASGGKSVGSLTRADSRVEFDVDVPAAGVYDLTVTYGNTYGRNLPEGASPTEQFLTVNGGPAETITYPSTMQWGSRGQVTVQVELEAGANAIALAKSDHEAGTAYGEAGLDKIDLTPAAVDTHTYPAVLARTEGDADYDYGRDEGVEVRGDERIVFDVYAPADGYYDVAVDADGKGELTVLGPHGEDVAFDLEDEQTLALHEGVNRIALNAAGRRALDVHALTVTGDGGTEDFTQIAAADADLSGTATLTDDPWAAGGQAITGVGGGEGNTATLTVEADQAGPHLLLVHYANDERKSGHDYNIDIISRYAEFTVNGEPVRTVPMRGTWSWSDFWSYPLIVDLEAGTNTIEIGNPGLFTDIGDREGRAAHFERFAIAPLLE</sequence>
<protein>
    <submittedName>
        <fullName evidence="3">Cellulosome protein</fullName>
    </submittedName>
</protein>
<dbReference type="Proteomes" id="UP000277256">
    <property type="component" value="Unassembled WGS sequence"/>
</dbReference>
<dbReference type="CDD" id="cd04081">
    <property type="entry name" value="CBM35_galactosidase-like"/>
    <property type="match status" value="1"/>
</dbReference>
<gene>
    <name evidence="3" type="ORF">EIW28_16300</name>
</gene>
<dbReference type="SUPFAM" id="SSF51445">
    <property type="entry name" value="(Trans)glycosidases"/>
    <property type="match status" value="1"/>
</dbReference>
<feature type="domain" description="CBM6" evidence="2">
    <location>
        <begin position="709"/>
        <end position="830"/>
    </location>
</feature>
<keyword evidence="1" id="KW-0732">Signal</keyword>
<reference evidence="3 4" key="1">
    <citation type="submission" date="2018-12" db="EMBL/GenBank/DDBJ databases">
        <title>Glycomyces sp. YIM 121974 draft genome.</title>
        <authorList>
            <person name="Li Q."/>
        </authorList>
    </citation>
    <scope>NUCLEOTIDE SEQUENCE [LARGE SCALE GENOMIC DNA]</scope>
    <source>
        <strain evidence="3 4">YIM 121974</strain>
    </source>
</reference>
<evidence type="ECO:0000313" key="3">
    <source>
        <dbReference type="EMBL" id="RRR98446.1"/>
    </source>
</evidence>
<proteinExistence type="predicted"/>
<dbReference type="AlphaFoldDB" id="A0A426UVS0"/>
<dbReference type="InterPro" id="IPR008979">
    <property type="entry name" value="Galactose-bd-like_sf"/>
</dbReference>